<sequence length="318" mass="36694">MSVVDSLQIQLFRAELKHVPSPVSTLLSSYSGIPEERHKEHITTVRNRAYKSYPYPCLGRWRFLDLDLSSHPLYQSDILPALKKTSTESASAGQPQPDWILLDLGCCLGQDIRKLIFDGGDPSRIHGADLRPEFIDTGYELFQDEDKFPRSEHFVAPADVFDFSTESELSKRYDGKVGILHTTAVFHLFNWDEQVQMAKRCLQLMTPKLGKVLICGGQVGNIEAKEQPRRSGKGTRFRHNDESWKRLWEDVVQEQSVRDKIKTIEVHSFLEEINVDRFKEDREAMQGLSPGGDVDQRHIGNSFEGFRWQKWWIWVEFA</sequence>
<dbReference type="EMBL" id="JAPDRK010000007">
    <property type="protein sequence ID" value="KAJ9610231.1"/>
    <property type="molecule type" value="Genomic_DNA"/>
</dbReference>
<evidence type="ECO:0000313" key="5">
    <source>
        <dbReference type="EMBL" id="KAJ9610231.1"/>
    </source>
</evidence>
<dbReference type="PANTHER" id="PTHR35897">
    <property type="entry name" value="METHYLTRANSFERASE AUSD"/>
    <property type="match status" value="1"/>
</dbReference>
<dbReference type="AlphaFoldDB" id="A0AA39CJE3"/>
<comment type="similarity">
    <text evidence="4">Belongs to the class I-like SAM-binding methyltransferase superfamily.</text>
</comment>
<evidence type="ECO:0000313" key="6">
    <source>
        <dbReference type="Proteomes" id="UP001172673"/>
    </source>
</evidence>
<dbReference type="InterPro" id="IPR051654">
    <property type="entry name" value="Meroterpenoid_MTases"/>
</dbReference>
<keyword evidence="2" id="KW-0808">Transferase</keyword>
<dbReference type="PANTHER" id="PTHR35897:SF1">
    <property type="entry name" value="METHYLTRANSFERASE AUSD"/>
    <property type="match status" value="1"/>
</dbReference>
<keyword evidence="6" id="KW-1185">Reference proteome</keyword>
<dbReference type="GO" id="GO:0016740">
    <property type="term" value="F:transferase activity"/>
    <property type="evidence" value="ECO:0007669"/>
    <property type="project" value="UniProtKB-KW"/>
</dbReference>
<keyword evidence="3" id="KW-0949">S-adenosyl-L-methionine</keyword>
<dbReference type="SUPFAM" id="SSF53335">
    <property type="entry name" value="S-adenosyl-L-methionine-dependent methyltransferases"/>
    <property type="match status" value="1"/>
</dbReference>
<comment type="pathway">
    <text evidence="1">Secondary metabolite biosynthesis.</text>
</comment>
<organism evidence="5 6">
    <name type="scientific">Cladophialophora chaetospira</name>
    <dbReference type="NCBI Taxonomy" id="386627"/>
    <lineage>
        <taxon>Eukaryota</taxon>
        <taxon>Fungi</taxon>
        <taxon>Dikarya</taxon>
        <taxon>Ascomycota</taxon>
        <taxon>Pezizomycotina</taxon>
        <taxon>Eurotiomycetes</taxon>
        <taxon>Chaetothyriomycetidae</taxon>
        <taxon>Chaetothyriales</taxon>
        <taxon>Herpotrichiellaceae</taxon>
        <taxon>Cladophialophora</taxon>
    </lineage>
</organism>
<reference evidence="5" key="1">
    <citation type="submission" date="2022-10" db="EMBL/GenBank/DDBJ databases">
        <title>Culturing micro-colonial fungi from biological soil crusts in the Mojave desert and describing Neophaeococcomyces mojavensis, and introducing the new genera and species Taxawa tesnikishii.</title>
        <authorList>
            <person name="Kurbessoian T."/>
            <person name="Stajich J.E."/>
        </authorList>
    </citation>
    <scope>NUCLEOTIDE SEQUENCE</scope>
    <source>
        <strain evidence="5">TK_41</strain>
    </source>
</reference>
<dbReference type="Proteomes" id="UP001172673">
    <property type="component" value="Unassembled WGS sequence"/>
</dbReference>
<proteinExistence type="inferred from homology"/>
<name>A0AA39CJE3_9EURO</name>
<evidence type="ECO:0000256" key="1">
    <source>
        <dbReference type="ARBA" id="ARBA00005179"/>
    </source>
</evidence>
<comment type="caution">
    <text evidence="5">The sequence shown here is derived from an EMBL/GenBank/DDBJ whole genome shotgun (WGS) entry which is preliminary data.</text>
</comment>
<evidence type="ECO:0000256" key="3">
    <source>
        <dbReference type="ARBA" id="ARBA00022691"/>
    </source>
</evidence>
<evidence type="ECO:0000256" key="4">
    <source>
        <dbReference type="ARBA" id="ARBA00038314"/>
    </source>
</evidence>
<gene>
    <name evidence="5" type="ORF">H2200_005008</name>
</gene>
<protein>
    <recommendedName>
        <fullName evidence="7">Methyltransferase domain-containing protein</fullName>
    </recommendedName>
</protein>
<dbReference type="Gene3D" id="3.40.50.150">
    <property type="entry name" value="Vaccinia Virus protein VP39"/>
    <property type="match status" value="1"/>
</dbReference>
<evidence type="ECO:0008006" key="7">
    <source>
        <dbReference type="Google" id="ProtNLM"/>
    </source>
</evidence>
<evidence type="ECO:0000256" key="2">
    <source>
        <dbReference type="ARBA" id="ARBA00022679"/>
    </source>
</evidence>
<dbReference type="InterPro" id="IPR029063">
    <property type="entry name" value="SAM-dependent_MTases_sf"/>
</dbReference>
<accession>A0AA39CJE3</accession>